<dbReference type="InterPro" id="IPR056368">
    <property type="entry name" value="KTI1"/>
</dbReference>
<proteinExistence type="inferred from homology"/>
<sequence>MNTPMLYSPFLFLYLLFLVPFVFSRQFPTSPPVVDADGKELKLNAAYYVISGAAFHLEGLCLVNVNNNEPNSHPHDVVQCNTTKSSEAGNDFPVIFSAVDDAEDPIVRENVSYNVKFSVNRNVSNETVWTFDEAHDPLQKFVTTNPKGTAIQFQAQKVGFGYKIVHCVVIPIPRTPICYNIGFIPDFGYNRLGIGLGLEPVKFFFKNNHTAVNNTATY</sequence>
<comment type="caution">
    <text evidence="3">The sequence shown here is derived from an EMBL/GenBank/DDBJ whole genome shotgun (WGS) entry which is preliminary data.</text>
</comment>
<dbReference type="SMART" id="SM00452">
    <property type="entry name" value="STI"/>
    <property type="match status" value="1"/>
</dbReference>
<gene>
    <name evidence="3" type="ORF">CEURO_LOCUS416</name>
</gene>
<dbReference type="InterPro" id="IPR002160">
    <property type="entry name" value="Prot_inh_Kunz-lg"/>
</dbReference>
<keyword evidence="2" id="KW-0732">Signal</keyword>
<dbReference type="PANTHER" id="PTHR33107:SF5">
    <property type="entry name" value="KUNITZ TRYPSIN INHIBITOR 5"/>
    <property type="match status" value="1"/>
</dbReference>
<feature type="chain" id="PRO_5040167291" evidence="2">
    <location>
        <begin position="25"/>
        <end position="218"/>
    </location>
</feature>
<organism evidence="3 4">
    <name type="scientific">Cuscuta europaea</name>
    <name type="common">European dodder</name>
    <dbReference type="NCBI Taxonomy" id="41803"/>
    <lineage>
        <taxon>Eukaryota</taxon>
        <taxon>Viridiplantae</taxon>
        <taxon>Streptophyta</taxon>
        <taxon>Embryophyta</taxon>
        <taxon>Tracheophyta</taxon>
        <taxon>Spermatophyta</taxon>
        <taxon>Magnoliopsida</taxon>
        <taxon>eudicotyledons</taxon>
        <taxon>Gunneridae</taxon>
        <taxon>Pentapetalae</taxon>
        <taxon>asterids</taxon>
        <taxon>lamiids</taxon>
        <taxon>Solanales</taxon>
        <taxon>Convolvulaceae</taxon>
        <taxon>Cuscuteae</taxon>
        <taxon>Cuscuta</taxon>
        <taxon>Cuscuta subgen. Cuscuta</taxon>
    </lineage>
</organism>
<dbReference type="Proteomes" id="UP001152484">
    <property type="component" value="Unassembled WGS sequence"/>
</dbReference>
<dbReference type="PROSITE" id="PS00283">
    <property type="entry name" value="SOYBEAN_KUNITZ"/>
    <property type="match status" value="1"/>
</dbReference>
<feature type="signal peptide" evidence="2">
    <location>
        <begin position="1"/>
        <end position="24"/>
    </location>
</feature>
<dbReference type="CDD" id="cd00178">
    <property type="entry name" value="beta-trefoil_STI"/>
    <property type="match status" value="1"/>
</dbReference>
<evidence type="ECO:0000313" key="4">
    <source>
        <dbReference type="Proteomes" id="UP001152484"/>
    </source>
</evidence>
<dbReference type="PANTHER" id="PTHR33107">
    <property type="entry name" value="KUNITZ TRYPSIN INHIBITOR 2"/>
    <property type="match status" value="1"/>
</dbReference>
<protein>
    <submittedName>
        <fullName evidence="3">Uncharacterized protein</fullName>
    </submittedName>
</protein>
<dbReference type="Pfam" id="PF00197">
    <property type="entry name" value="Kunitz_legume"/>
    <property type="match status" value="1"/>
</dbReference>
<dbReference type="InterPro" id="IPR011065">
    <property type="entry name" value="Kunitz_inhibitor_STI-like_sf"/>
</dbReference>
<comment type="similarity">
    <text evidence="1">Belongs to the protease inhibitor I3 (leguminous Kunitz-type inhibitor) family.</text>
</comment>
<reference evidence="3" key="1">
    <citation type="submission" date="2022-07" db="EMBL/GenBank/DDBJ databases">
        <authorList>
            <person name="Macas J."/>
            <person name="Novak P."/>
            <person name="Neumann P."/>
        </authorList>
    </citation>
    <scope>NUCLEOTIDE SEQUENCE</scope>
</reference>
<name>A0A9P0YFX2_CUSEU</name>
<dbReference type="Gene3D" id="2.80.10.50">
    <property type="match status" value="1"/>
</dbReference>
<dbReference type="AlphaFoldDB" id="A0A9P0YFX2"/>
<dbReference type="EMBL" id="CAMAPE010000002">
    <property type="protein sequence ID" value="CAH9052896.1"/>
    <property type="molecule type" value="Genomic_DNA"/>
</dbReference>
<evidence type="ECO:0000313" key="3">
    <source>
        <dbReference type="EMBL" id="CAH9052896.1"/>
    </source>
</evidence>
<dbReference type="GO" id="GO:0004866">
    <property type="term" value="F:endopeptidase inhibitor activity"/>
    <property type="evidence" value="ECO:0007669"/>
    <property type="project" value="InterPro"/>
</dbReference>
<evidence type="ECO:0000256" key="1">
    <source>
        <dbReference type="ARBA" id="ARBA00005440"/>
    </source>
</evidence>
<dbReference type="OrthoDB" id="1293673at2759"/>
<keyword evidence="4" id="KW-1185">Reference proteome</keyword>
<accession>A0A9P0YFX2</accession>
<dbReference type="SUPFAM" id="SSF50386">
    <property type="entry name" value="STI-like"/>
    <property type="match status" value="1"/>
</dbReference>
<evidence type="ECO:0000256" key="2">
    <source>
        <dbReference type="SAM" id="SignalP"/>
    </source>
</evidence>